<dbReference type="CDD" id="cd15482">
    <property type="entry name" value="Sialidase_non-viral"/>
    <property type="match status" value="1"/>
</dbReference>
<feature type="signal peptide" evidence="1">
    <location>
        <begin position="1"/>
        <end position="19"/>
    </location>
</feature>
<sequence length="588" mass="66570">MKLHKLIMLLLFLPQVTLASVKDIQPPQIVGVPPADAGRGLVRVNDHEIRHYNGGEGYAGRKMLVSSDNGLTWQESLAPSSYPPNFGGIPIESPAISPNPITGEYIRVQPIDGYVFISNGGLDGEWAAVTKDGQLDYNWEQNDKENYLTLSGIMRNPTFVNNGKRILIPSHEMREGTTIHISDDGGLTWRTSKDIISAPPHEKDEIHQGVRWRNSGVEGSIVELKDGRLWILVRTSQDQYYEAFSSDFGDTWTESQPSRFFGTLTMPTIGRLKDGRLLALWTNTMPLPEHQGTQDDMWEDVFTNRDSHHAAISDNDGKTWIGFREIILDEHRNSDDYALFEGKGDRGKQQSEFIQLDKHRVLVSIGQHKEHRRLMILDTRWLYQNKRRENFNNGLEDWTIHSYIPEVRGHVSYDRKPSAQLVNLKDKPKQKALQVRRVSDGELINIDNNLNYEKGGATWNFPNGKKGRVDVRFKLNKHSGGTQVSLTDRLFNAVDETTAHYAVYTLNLAPGEKLGKHKLKANRWYTLGLDWNGVKKNSSVRVLLDGKPVDRLKIKNTSPNGISYLHFISTSQDADDGMLVKSVKASVK</sequence>
<keyword evidence="4" id="KW-1185">Reference proteome</keyword>
<keyword evidence="1" id="KW-0732">Signal</keyword>
<evidence type="ECO:0000256" key="1">
    <source>
        <dbReference type="SAM" id="SignalP"/>
    </source>
</evidence>
<dbReference type="InterPro" id="IPR036278">
    <property type="entry name" value="Sialidase_sf"/>
</dbReference>
<reference evidence="3 4" key="1">
    <citation type="submission" date="2018-01" db="EMBL/GenBank/DDBJ databases">
        <title>Whole genome sequencing of Histamine producing bacteria.</title>
        <authorList>
            <person name="Butler K."/>
        </authorList>
    </citation>
    <scope>NUCLEOTIDE SEQUENCE [LARGE SCALE GENOMIC DNA]</scope>
    <source>
        <strain evidence="3 4">DSM 100436</strain>
    </source>
</reference>
<name>A0A2T3P137_9GAMM</name>
<dbReference type="Gene3D" id="2.120.10.10">
    <property type="match status" value="1"/>
</dbReference>
<dbReference type="RefSeq" id="WP_036824278.1">
    <property type="nucleotide sequence ID" value="NZ_JGVO01000528.1"/>
</dbReference>
<dbReference type="PANTHER" id="PTHR43752">
    <property type="entry name" value="BNR/ASP-BOX REPEAT FAMILY PROTEIN"/>
    <property type="match status" value="1"/>
</dbReference>
<dbReference type="PANTHER" id="PTHR43752:SF2">
    <property type="entry name" value="BNR_ASP-BOX REPEAT FAMILY PROTEIN"/>
    <property type="match status" value="1"/>
</dbReference>
<dbReference type="Pfam" id="PF13088">
    <property type="entry name" value="BNR_2"/>
    <property type="match status" value="1"/>
</dbReference>
<proteinExistence type="predicted"/>
<gene>
    <name evidence="3" type="ORF">C9I98_02970</name>
</gene>
<dbReference type="AlphaFoldDB" id="A0A2T3P137"/>
<protein>
    <submittedName>
        <fullName evidence="3">Exo-alpha-sialidase</fullName>
    </submittedName>
</protein>
<dbReference type="OrthoDB" id="41724at2"/>
<dbReference type="Proteomes" id="UP000241771">
    <property type="component" value="Unassembled WGS sequence"/>
</dbReference>
<feature type="chain" id="PRO_5015449254" evidence="1">
    <location>
        <begin position="20"/>
        <end position="588"/>
    </location>
</feature>
<evidence type="ECO:0000313" key="3">
    <source>
        <dbReference type="EMBL" id="PSW22241.1"/>
    </source>
</evidence>
<dbReference type="InterPro" id="IPR011040">
    <property type="entry name" value="Sialidase"/>
</dbReference>
<dbReference type="SUPFAM" id="SSF50939">
    <property type="entry name" value="Sialidases"/>
    <property type="match status" value="1"/>
</dbReference>
<comment type="caution">
    <text evidence="3">The sequence shown here is derived from an EMBL/GenBank/DDBJ whole genome shotgun (WGS) entry which is preliminary data.</text>
</comment>
<feature type="domain" description="Sialidase" evidence="2">
    <location>
        <begin position="141"/>
        <end position="321"/>
    </location>
</feature>
<dbReference type="EMBL" id="PYMA01000001">
    <property type="protein sequence ID" value="PSW22241.1"/>
    <property type="molecule type" value="Genomic_DNA"/>
</dbReference>
<organism evidence="3 4">
    <name type="scientific">Photobacterium sanctipauli</name>
    <dbReference type="NCBI Taxonomy" id="1342794"/>
    <lineage>
        <taxon>Bacteria</taxon>
        <taxon>Pseudomonadati</taxon>
        <taxon>Pseudomonadota</taxon>
        <taxon>Gammaproteobacteria</taxon>
        <taxon>Vibrionales</taxon>
        <taxon>Vibrionaceae</taxon>
        <taxon>Photobacterium</taxon>
    </lineage>
</organism>
<accession>A0A2T3P137</accession>
<evidence type="ECO:0000313" key="4">
    <source>
        <dbReference type="Proteomes" id="UP000241771"/>
    </source>
</evidence>
<evidence type="ECO:0000259" key="2">
    <source>
        <dbReference type="Pfam" id="PF13088"/>
    </source>
</evidence>